<dbReference type="PANTHER" id="PTHR37984">
    <property type="entry name" value="PROTEIN CBG26694"/>
    <property type="match status" value="1"/>
</dbReference>
<gene>
    <name evidence="2" type="primary">RF55_2931</name>
    <name evidence="2" type="ORF">TNCT_57101</name>
</gene>
<dbReference type="Proteomes" id="UP000887116">
    <property type="component" value="Unassembled WGS sequence"/>
</dbReference>
<organism evidence="2 3">
    <name type="scientific">Trichonephila clavata</name>
    <name type="common">Joro spider</name>
    <name type="synonym">Nephila clavata</name>
    <dbReference type="NCBI Taxonomy" id="2740835"/>
    <lineage>
        <taxon>Eukaryota</taxon>
        <taxon>Metazoa</taxon>
        <taxon>Ecdysozoa</taxon>
        <taxon>Arthropoda</taxon>
        <taxon>Chelicerata</taxon>
        <taxon>Arachnida</taxon>
        <taxon>Araneae</taxon>
        <taxon>Araneomorphae</taxon>
        <taxon>Entelegynae</taxon>
        <taxon>Araneoidea</taxon>
        <taxon>Nephilidae</taxon>
        <taxon>Trichonephila</taxon>
    </lineage>
</organism>
<keyword evidence="3" id="KW-1185">Reference proteome</keyword>
<dbReference type="OrthoDB" id="6426130at2759"/>
<evidence type="ECO:0000313" key="3">
    <source>
        <dbReference type="Proteomes" id="UP000887116"/>
    </source>
</evidence>
<dbReference type="AlphaFoldDB" id="A0A8X6KMC2"/>
<keyword evidence="2" id="KW-0808">Transferase</keyword>
<dbReference type="InterPro" id="IPR050951">
    <property type="entry name" value="Retrovirus_Pol_polyprotein"/>
</dbReference>
<name>A0A8X6KMC2_TRICU</name>
<dbReference type="Gene3D" id="3.30.70.270">
    <property type="match status" value="1"/>
</dbReference>
<dbReference type="Pfam" id="PF00078">
    <property type="entry name" value="RVT_1"/>
    <property type="match status" value="1"/>
</dbReference>
<dbReference type="GO" id="GO:0016779">
    <property type="term" value="F:nucleotidyltransferase activity"/>
    <property type="evidence" value="ECO:0007669"/>
    <property type="project" value="UniProtKB-KW"/>
</dbReference>
<dbReference type="PANTHER" id="PTHR37984:SF5">
    <property type="entry name" value="PROTEIN NYNRIN-LIKE"/>
    <property type="match status" value="1"/>
</dbReference>
<evidence type="ECO:0000259" key="1">
    <source>
        <dbReference type="Pfam" id="PF00078"/>
    </source>
</evidence>
<sequence length="109" mass="12367">MTFGLHNAAQTFQRFMNMVLSSIDFVFCYLEYILVASSDEESPHERLFTVFEKLNDALCINVSKSVFGSSKIKYLGYEISPTGIRLFPSKVEVYLSPRQPLNCTIPGND</sequence>
<dbReference type="InterPro" id="IPR043502">
    <property type="entry name" value="DNA/RNA_pol_sf"/>
</dbReference>
<dbReference type="SUPFAM" id="SSF56672">
    <property type="entry name" value="DNA/RNA polymerases"/>
    <property type="match status" value="1"/>
</dbReference>
<dbReference type="EMBL" id="BMAO01031846">
    <property type="protein sequence ID" value="GFQ78006.1"/>
    <property type="molecule type" value="Genomic_DNA"/>
</dbReference>
<dbReference type="GO" id="GO:0071897">
    <property type="term" value="P:DNA biosynthetic process"/>
    <property type="evidence" value="ECO:0007669"/>
    <property type="project" value="UniProtKB-ARBA"/>
</dbReference>
<dbReference type="InterPro" id="IPR000477">
    <property type="entry name" value="RT_dom"/>
</dbReference>
<keyword evidence="2" id="KW-0548">Nucleotidyltransferase</keyword>
<feature type="domain" description="Reverse transcriptase" evidence="1">
    <location>
        <begin position="1"/>
        <end position="79"/>
    </location>
</feature>
<accession>A0A8X6KMC2</accession>
<proteinExistence type="predicted"/>
<reference evidence="2" key="1">
    <citation type="submission" date="2020-07" db="EMBL/GenBank/DDBJ databases">
        <title>Multicomponent nature underlies the extraordinary mechanical properties of spider dragline silk.</title>
        <authorList>
            <person name="Kono N."/>
            <person name="Nakamura H."/>
            <person name="Mori M."/>
            <person name="Yoshida Y."/>
            <person name="Ohtoshi R."/>
            <person name="Malay A.D."/>
            <person name="Moran D.A.P."/>
            <person name="Tomita M."/>
            <person name="Numata K."/>
            <person name="Arakawa K."/>
        </authorList>
    </citation>
    <scope>NUCLEOTIDE SEQUENCE</scope>
</reference>
<dbReference type="InterPro" id="IPR043128">
    <property type="entry name" value="Rev_trsase/Diguanyl_cyclase"/>
</dbReference>
<comment type="caution">
    <text evidence="2">The sequence shown here is derived from an EMBL/GenBank/DDBJ whole genome shotgun (WGS) entry which is preliminary data.</text>
</comment>
<protein>
    <submittedName>
        <fullName evidence="2">Galactose-1-phosphate uridylyltransferase</fullName>
    </submittedName>
</protein>
<evidence type="ECO:0000313" key="2">
    <source>
        <dbReference type="EMBL" id="GFQ78006.1"/>
    </source>
</evidence>